<gene>
    <name evidence="1" type="ORF">GR316_12120</name>
</gene>
<keyword evidence="2" id="KW-1185">Reference proteome</keyword>
<protein>
    <submittedName>
        <fullName evidence="1">Uncharacterized protein</fullName>
    </submittedName>
</protein>
<name>A0A8J8MVB7_9RHOB</name>
<geneLocation type="plasmid" evidence="1 2">
    <name>unnamed1</name>
</geneLocation>
<dbReference type="EMBL" id="CP047290">
    <property type="protein sequence ID" value="QUS37114.1"/>
    <property type="molecule type" value="Genomic_DNA"/>
</dbReference>
<dbReference type="KEGG" id="fap:GR316_12120"/>
<evidence type="ECO:0000313" key="1">
    <source>
        <dbReference type="EMBL" id="QUS37114.1"/>
    </source>
</evidence>
<dbReference type="Proteomes" id="UP000679284">
    <property type="component" value="Plasmid unnamed1"/>
</dbReference>
<sequence>MRQISFPMQQGDLDHFCSLYAVINLRHSEGKIKDPKGASADFNKLVQAIDDAPDGSVAATATKGVYRTDVLWLLGCFDMRASQENAPTPARLVKAAEKGAIIFFKRPSDKFDHYTVLKHGASENRLELLDSYGFAEIEGNGESWTIDGEPIDILNVYVLE</sequence>
<dbReference type="RefSeq" id="WP_211785258.1">
    <property type="nucleotide sequence ID" value="NZ_CP047290.1"/>
</dbReference>
<accession>A0A8J8MVB7</accession>
<dbReference type="AlphaFoldDB" id="A0A8J8MVB7"/>
<proteinExistence type="predicted"/>
<evidence type="ECO:0000313" key="2">
    <source>
        <dbReference type="Proteomes" id="UP000679284"/>
    </source>
</evidence>
<keyword evidence="1" id="KW-0614">Plasmid</keyword>
<reference evidence="1" key="1">
    <citation type="submission" date="2020-01" db="EMBL/GenBank/DDBJ databases">
        <authorList>
            <person name="Yang Y."/>
            <person name="Kwon Y.M."/>
        </authorList>
    </citation>
    <scope>NUCLEOTIDE SEQUENCE</scope>
    <source>
        <strain evidence="1">PG104</strain>
        <plasmid evidence="1">unnamed1</plasmid>
    </source>
</reference>
<organism evidence="1 2">
    <name type="scientific">Falsirhodobacter algicola</name>
    <dbReference type="NCBI Taxonomy" id="2692330"/>
    <lineage>
        <taxon>Bacteria</taxon>
        <taxon>Pseudomonadati</taxon>
        <taxon>Pseudomonadota</taxon>
        <taxon>Alphaproteobacteria</taxon>
        <taxon>Rhodobacterales</taxon>
        <taxon>Paracoccaceae</taxon>
        <taxon>Falsirhodobacter</taxon>
    </lineage>
</organism>